<proteinExistence type="predicted"/>
<dbReference type="EMBL" id="SNQI01000003">
    <property type="protein sequence ID" value="TEW74004.1"/>
    <property type="molecule type" value="Genomic_DNA"/>
</dbReference>
<sequence length="319" mass="37314">MNFKKLHNIFLIGIALCSCFSYAQNIDNKEVQDLKFQEYFFEALKQSTTNNYSKAIENLEKCAAIDTVNLAVDFELSKNYLLLKKYYEAEVFINRALAKDPKNRHLLKHKVNILKAQRNFKDAIEIQKQLVELKPIYTDELVLLYIQNREFAKAEDLITKIEAKALTTLKIRRFRNYLTNRKKLNKKETIPAKNQPENTSIEALKNSYKKNKEFKTLLKILSYELENNLFELLNLDSKNALELFPAQPILYQLNGFALNKLKKYNDAIDVLTIGIDFVIDNIEMELNFYNQLIISHEGLNNTKEVLKYKQKIALLKQAN</sequence>
<dbReference type="SUPFAM" id="SSF48452">
    <property type="entry name" value="TPR-like"/>
    <property type="match status" value="1"/>
</dbReference>
<dbReference type="RefSeq" id="WP_134248403.1">
    <property type="nucleotide sequence ID" value="NZ_SNQI01000003.1"/>
</dbReference>
<dbReference type="OrthoDB" id="1465784at2"/>
<evidence type="ECO:0000313" key="2">
    <source>
        <dbReference type="EMBL" id="TEW74004.1"/>
    </source>
</evidence>
<gene>
    <name evidence="2" type="ORF">E2488_11050</name>
</gene>
<dbReference type="Gene3D" id="1.25.40.10">
    <property type="entry name" value="Tetratricopeptide repeat domain"/>
    <property type="match status" value="1"/>
</dbReference>
<accession>A0A4Y8AS57</accession>
<evidence type="ECO:0000313" key="3">
    <source>
        <dbReference type="Proteomes" id="UP000298517"/>
    </source>
</evidence>
<keyword evidence="3" id="KW-1185">Reference proteome</keyword>
<evidence type="ECO:0000256" key="1">
    <source>
        <dbReference type="SAM" id="SignalP"/>
    </source>
</evidence>
<dbReference type="PROSITE" id="PS51257">
    <property type="entry name" value="PROKAR_LIPOPROTEIN"/>
    <property type="match status" value="1"/>
</dbReference>
<dbReference type="InterPro" id="IPR011990">
    <property type="entry name" value="TPR-like_helical_dom_sf"/>
</dbReference>
<protein>
    <submittedName>
        <fullName evidence="2">Uncharacterized protein</fullName>
    </submittedName>
</protein>
<dbReference type="Proteomes" id="UP000298517">
    <property type="component" value="Unassembled WGS sequence"/>
</dbReference>
<dbReference type="AlphaFoldDB" id="A0A4Y8AS57"/>
<reference evidence="2 3" key="1">
    <citation type="journal article" date="2011" name="J. Microbiol.">
        <title>Gramella jeungdoensis sp. nov., isolated from a solar saltern in Korea.</title>
        <authorList>
            <person name="Joung Y."/>
            <person name="Kim H."/>
            <person name="Jang T."/>
            <person name="Ahn T.S."/>
            <person name="Joh K."/>
        </authorList>
    </citation>
    <scope>NUCLEOTIDE SEQUENCE [LARGE SCALE GENOMIC DNA]</scope>
    <source>
        <strain evidence="2 3">KCTC 23123</strain>
    </source>
</reference>
<feature type="signal peptide" evidence="1">
    <location>
        <begin position="1"/>
        <end position="23"/>
    </location>
</feature>
<comment type="caution">
    <text evidence="2">The sequence shown here is derived from an EMBL/GenBank/DDBJ whole genome shotgun (WGS) entry which is preliminary data.</text>
</comment>
<organism evidence="2 3">
    <name type="scientific">Gramella jeungdoensis</name>
    <dbReference type="NCBI Taxonomy" id="708091"/>
    <lineage>
        <taxon>Bacteria</taxon>
        <taxon>Pseudomonadati</taxon>
        <taxon>Bacteroidota</taxon>
        <taxon>Flavobacteriia</taxon>
        <taxon>Flavobacteriales</taxon>
        <taxon>Flavobacteriaceae</taxon>
        <taxon>Christiangramia</taxon>
    </lineage>
</organism>
<name>A0A4Y8AS57_9FLAO</name>
<keyword evidence="1" id="KW-0732">Signal</keyword>
<feature type="chain" id="PRO_5021486135" evidence="1">
    <location>
        <begin position="24"/>
        <end position="319"/>
    </location>
</feature>